<keyword evidence="2 4" id="KW-0238">DNA-binding</keyword>
<keyword evidence="8" id="KW-1185">Reference proteome</keyword>
<dbReference type="InterPro" id="IPR001647">
    <property type="entry name" value="HTH_TetR"/>
</dbReference>
<dbReference type="EMBL" id="SGIS01000038">
    <property type="protein sequence ID" value="RZF61101.1"/>
    <property type="molecule type" value="Genomic_DNA"/>
</dbReference>
<evidence type="ECO:0000256" key="4">
    <source>
        <dbReference type="PROSITE-ProRule" id="PRU00335"/>
    </source>
</evidence>
<dbReference type="Gene3D" id="1.10.357.10">
    <property type="entry name" value="Tetracycline Repressor, domain 2"/>
    <property type="match status" value="2"/>
</dbReference>
<evidence type="ECO:0000313" key="8">
    <source>
        <dbReference type="Proteomes" id="UP000292085"/>
    </source>
</evidence>
<dbReference type="InterPro" id="IPR009057">
    <property type="entry name" value="Homeodomain-like_sf"/>
</dbReference>
<dbReference type="AlphaFoldDB" id="A0A4Q6XMH6"/>
<gene>
    <name evidence="7" type="ORF">EWE75_19455</name>
</gene>
<reference evidence="7 8" key="1">
    <citation type="submission" date="2019-02" db="EMBL/GenBank/DDBJ databases">
        <authorList>
            <person name="Li Y."/>
        </authorList>
    </citation>
    <scope>NUCLEOTIDE SEQUENCE [LARGE SCALE GENOMIC DNA]</scope>
    <source>
        <strain evidence="7 8">3-7</strain>
    </source>
</reference>
<dbReference type="Proteomes" id="UP000292085">
    <property type="component" value="Unassembled WGS sequence"/>
</dbReference>
<evidence type="ECO:0000259" key="6">
    <source>
        <dbReference type="PROSITE" id="PS50977"/>
    </source>
</evidence>
<dbReference type="RefSeq" id="WP_130159773.1">
    <property type="nucleotide sequence ID" value="NZ_SGIS01000038.1"/>
</dbReference>
<evidence type="ECO:0000256" key="3">
    <source>
        <dbReference type="ARBA" id="ARBA00023163"/>
    </source>
</evidence>
<sequence>MSAASALKIDPDARARIIQATLPFVAHSGIRGATLREIAASCGTTAAGILGIFGNKDRLIVESVAEVVRVDTARMASFVAHLATLEVAGALIAPALWTLIEDAWSLHRDDALIVTEAWLAAPGQPELAELCRSWLVARRDAMRAVADRLGADRTAFDILGLHLFSEACFAVSCGRSPEYRLVAACGFAEAVACLTGLGSVALSPEVRALSARFHADPTPPAEPKGAASKRGNESRDRIVDAAAAIIEREGLASVTNRAVAERAGVSLALTTYHFKMVSELSFAGILRVFGSANVALGEGRQASLDAMVARIDGRANPSGVERTRSRAMAEISLAATRGAAPDDLGEQMRRQRGTLTHAAVRGASGDGGISRTRAASHALWSSAVFLIGAAIPDADSLYDFPAQARMAAIRLLALS</sequence>
<feature type="domain" description="HTH tetR-type" evidence="6">
    <location>
        <begin position="232"/>
        <end position="292"/>
    </location>
</feature>
<dbReference type="InterPro" id="IPR050109">
    <property type="entry name" value="HTH-type_TetR-like_transc_reg"/>
</dbReference>
<keyword evidence="3" id="KW-0804">Transcription</keyword>
<dbReference type="PANTHER" id="PTHR30055:SF234">
    <property type="entry name" value="HTH-TYPE TRANSCRIPTIONAL REGULATOR BETI"/>
    <property type="match status" value="1"/>
</dbReference>
<feature type="DNA-binding region" description="H-T-H motif" evidence="4">
    <location>
        <begin position="34"/>
        <end position="53"/>
    </location>
</feature>
<evidence type="ECO:0000256" key="2">
    <source>
        <dbReference type="ARBA" id="ARBA00023125"/>
    </source>
</evidence>
<name>A0A4Q6XMH6_9SPHN</name>
<accession>A0A4Q6XMH6</accession>
<protein>
    <submittedName>
        <fullName evidence="7">TetR family transcriptional regulator</fullName>
    </submittedName>
</protein>
<dbReference type="PANTHER" id="PTHR30055">
    <property type="entry name" value="HTH-TYPE TRANSCRIPTIONAL REGULATOR RUTR"/>
    <property type="match status" value="1"/>
</dbReference>
<feature type="region of interest" description="Disordered" evidence="5">
    <location>
        <begin position="213"/>
        <end position="234"/>
    </location>
</feature>
<dbReference type="GO" id="GO:0003700">
    <property type="term" value="F:DNA-binding transcription factor activity"/>
    <property type="evidence" value="ECO:0007669"/>
    <property type="project" value="TreeGrafter"/>
</dbReference>
<feature type="domain" description="HTH tetR-type" evidence="6">
    <location>
        <begin position="11"/>
        <end position="71"/>
    </location>
</feature>
<dbReference type="SUPFAM" id="SSF46689">
    <property type="entry name" value="Homeodomain-like"/>
    <property type="match status" value="2"/>
</dbReference>
<evidence type="ECO:0000256" key="1">
    <source>
        <dbReference type="ARBA" id="ARBA00023015"/>
    </source>
</evidence>
<organism evidence="7 8">
    <name type="scientific">Sphingomonas populi</name>
    <dbReference type="NCBI Taxonomy" id="2484750"/>
    <lineage>
        <taxon>Bacteria</taxon>
        <taxon>Pseudomonadati</taxon>
        <taxon>Pseudomonadota</taxon>
        <taxon>Alphaproteobacteria</taxon>
        <taxon>Sphingomonadales</taxon>
        <taxon>Sphingomonadaceae</taxon>
        <taxon>Sphingomonas</taxon>
    </lineage>
</organism>
<dbReference type="Pfam" id="PF00440">
    <property type="entry name" value="TetR_N"/>
    <property type="match status" value="2"/>
</dbReference>
<feature type="DNA-binding region" description="H-T-H motif" evidence="4">
    <location>
        <begin position="255"/>
        <end position="274"/>
    </location>
</feature>
<dbReference type="GO" id="GO:0000976">
    <property type="term" value="F:transcription cis-regulatory region binding"/>
    <property type="evidence" value="ECO:0007669"/>
    <property type="project" value="TreeGrafter"/>
</dbReference>
<proteinExistence type="predicted"/>
<dbReference type="PROSITE" id="PS50977">
    <property type="entry name" value="HTH_TETR_2"/>
    <property type="match status" value="2"/>
</dbReference>
<comment type="caution">
    <text evidence="7">The sequence shown here is derived from an EMBL/GenBank/DDBJ whole genome shotgun (WGS) entry which is preliminary data.</text>
</comment>
<dbReference type="OrthoDB" id="7477595at2"/>
<evidence type="ECO:0000256" key="5">
    <source>
        <dbReference type="SAM" id="MobiDB-lite"/>
    </source>
</evidence>
<evidence type="ECO:0000313" key="7">
    <source>
        <dbReference type="EMBL" id="RZF61101.1"/>
    </source>
</evidence>
<keyword evidence="1" id="KW-0805">Transcription regulation</keyword>